<keyword evidence="8" id="KW-1185">Reference proteome</keyword>
<dbReference type="Pfam" id="PF07963">
    <property type="entry name" value="N_methyl"/>
    <property type="match status" value="1"/>
</dbReference>
<dbReference type="EMBL" id="SLZQ01000001">
    <property type="protein sequence ID" value="TCS39073.1"/>
    <property type="molecule type" value="Genomic_DNA"/>
</dbReference>
<dbReference type="SUPFAM" id="SSF54523">
    <property type="entry name" value="Pili subunits"/>
    <property type="match status" value="1"/>
</dbReference>
<dbReference type="InterPro" id="IPR012902">
    <property type="entry name" value="N_methyl_site"/>
</dbReference>
<evidence type="ECO:0000313" key="8">
    <source>
        <dbReference type="Proteomes" id="UP000295382"/>
    </source>
</evidence>
<evidence type="ECO:0000256" key="6">
    <source>
        <dbReference type="SAM" id="Phobius"/>
    </source>
</evidence>
<dbReference type="GO" id="GO:0016020">
    <property type="term" value="C:membrane"/>
    <property type="evidence" value="ECO:0007669"/>
    <property type="project" value="UniProtKB-SubCell"/>
</dbReference>
<sequence>MKRQQSGFTLIELVIVITILAILAAVALPRFVALQTQARAAKVQAIYGSVKAASALAHAACLVDRARTDGTTPTCTTTAGTVNMDGLNVDMANQYPASTATGILAAADLATANDGIATGTAGTVLNIDINGATTAAECRVSYKAATSTEAPVITPVTTGC</sequence>
<evidence type="ECO:0000256" key="3">
    <source>
        <dbReference type="ARBA" id="ARBA00022692"/>
    </source>
</evidence>
<evidence type="ECO:0000313" key="7">
    <source>
        <dbReference type="EMBL" id="TCS39073.1"/>
    </source>
</evidence>
<keyword evidence="4 6" id="KW-1133">Transmembrane helix</keyword>
<dbReference type="InterPro" id="IPR045584">
    <property type="entry name" value="Pilin-like"/>
</dbReference>
<dbReference type="Proteomes" id="UP000295382">
    <property type="component" value="Unassembled WGS sequence"/>
</dbReference>
<feature type="transmembrane region" description="Helical" evidence="6">
    <location>
        <begin position="7"/>
        <end position="28"/>
    </location>
</feature>
<comment type="subcellular location">
    <subcellularLocation>
        <location evidence="1">Membrane</location>
        <topology evidence="1">Single-pass membrane protein</topology>
    </subcellularLocation>
</comment>
<protein>
    <submittedName>
        <fullName evidence="7">MSHA pilin protein MshA</fullName>
    </submittedName>
</protein>
<name>A0A4R3I230_PAULE</name>
<dbReference type="PANTHER" id="PTHR30093:SF44">
    <property type="entry name" value="TYPE II SECRETION SYSTEM CORE PROTEIN G"/>
    <property type="match status" value="1"/>
</dbReference>
<dbReference type="OrthoDB" id="8566657at2"/>
<keyword evidence="2" id="KW-0488">Methylation</keyword>
<reference evidence="7 8" key="1">
    <citation type="submission" date="2019-03" db="EMBL/GenBank/DDBJ databases">
        <title>Genomic Encyclopedia of Type Strains, Phase IV (KMG-IV): sequencing the most valuable type-strain genomes for metagenomic binning, comparative biology and taxonomic classification.</title>
        <authorList>
            <person name="Goeker M."/>
        </authorList>
    </citation>
    <scope>NUCLEOTIDE SEQUENCE [LARGE SCALE GENOMIC DNA]</scope>
    <source>
        <strain evidence="7 8">DSM 7445</strain>
    </source>
</reference>
<keyword evidence="3 6" id="KW-0812">Transmembrane</keyword>
<accession>A0A4R3I230</accession>
<comment type="caution">
    <text evidence="7">The sequence shown here is derived from an EMBL/GenBank/DDBJ whole genome shotgun (WGS) entry which is preliminary data.</text>
</comment>
<dbReference type="AlphaFoldDB" id="A0A4R3I230"/>
<proteinExistence type="predicted"/>
<organism evidence="7 8">
    <name type="scientific">Paucimonas lemoignei</name>
    <name type="common">Pseudomonas lemoignei</name>
    <dbReference type="NCBI Taxonomy" id="29443"/>
    <lineage>
        <taxon>Bacteria</taxon>
        <taxon>Pseudomonadati</taxon>
        <taxon>Pseudomonadota</taxon>
        <taxon>Betaproteobacteria</taxon>
        <taxon>Burkholderiales</taxon>
        <taxon>Burkholderiaceae</taxon>
        <taxon>Paucimonas</taxon>
    </lineage>
</organism>
<evidence type="ECO:0000256" key="1">
    <source>
        <dbReference type="ARBA" id="ARBA00004167"/>
    </source>
</evidence>
<dbReference type="NCBIfam" id="TIGR02532">
    <property type="entry name" value="IV_pilin_GFxxxE"/>
    <property type="match status" value="1"/>
</dbReference>
<evidence type="ECO:0000256" key="2">
    <source>
        <dbReference type="ARBA" id="ARBA00022481"/>
    </source>
</evidence>
<keyword evidence="5 6" id="KW-0472">Membrane</keyword>
<dbReference type="RefSeq" id="WP_132256182.1">
    <property type="nucleotide sequence ID" value="NZ_SLZQ01000001.1"/>
</dbReference>
<evidence type="ECO:0000256" key="5">
    <source>
        <dbReference type="ARBA" id="ARBA00023136"/>
    </source>
</evidence>
<evidence type="ECO:0000256" key="4">
    <source>
        <dbReference type="ARBA" id="ARBA00022989"/>
    </source>
</evidence>
<dbReference type="PANTHER" id="PTHR30093">
    <property type="entry name" value="GENERAL SECRETION PATHWAY PROTEIN G"/>
    <property type="match status" value="1"/>
</dbReference>
<gene>
    <name evidence="7" type="ORF">EDC30_10123</name>
</gene>
<dbReference type="PROSITE" id="PS00409">
    <property type="entry name" value="PROKAR_NTER_METHYL"/>
    <property type="match status" value="1"/>
</dbReference>
<dbReference type="Gene3D" id="3.30.700.10">
    <property type="entry name" value="Glycoprotein, Type 4 Pilin"/>
    <property type="match status" value="1"/>
</dbReference>